<dbReference type="EMBL" id="KV749709">
    <property type="protein sequence ID" value="OCL08137.1"/>
    <property type="molecule type" value="Genomic_DNA"/>
</dbReference>
<evidence type="ECO:0000313" key="1">
    <source>
        <dbReference type="EMBL" id="OCL08137.1"/>
    </source>
</evidence>
<accession>A0A8E2F051</accession>
<protein>
    <submittedName>
        <fullName evidence="1">Uncharacterized protein</fullName>
    </submittedName>
</protein>
<dbReference type="Proteomes" id="UP000250140">
    <property type="component" value="Unassembled WGS sequence"/>
</dbReference>
<evidence type="ECO:0000313" key="2">
    <source>
        <dbReference type="Proteomes" id="UP000250140"/>
    </source>
</evidence>
<dbReference type="AlphaFoldDB" id="A0A8E2F051"/>
<sequence>MAFPKYPSSLDLIKEFLNAKAFNARNIDPCYDDYSFGEGKKAINVDGCKYFAEWWGRCNDVLNTQINAINYLIDEILEVSSTCEMVLLPGRLNVRGQRLFSSNNMALSADNKWVNYEFNRKVNELREWLMVVQYLNEAEIQRYFLAVSTRIRGRLLNMEGGSSTLFMSNINDFYWKWTNPAKREDYQKDLPNERYRSFGLSSKWARFIYNFLEGRLDKLEAFLDSEIRELERNNQAPAQ</sequence>
<proteinExistence type="predicted"/>
<gene>
    <name evidence="1" type="ORF">AOQ84DRAFT_364379</name>
</gene>
<organism evidence="1 2">
    <name type="scientific">Glonium stellatum</name>
    <dbReference type="NCBI Taxonomy" id="574774"/>
    <lineage>
        <taxon>Eukaryota</taxon>
        <taxon>Fungi</taxon>
        <taxon>Dikarya</taxon>
        <taxon>Ascomycota</taxon>
        <taxon>Pezizomycotina</taxon>
        <taxon>Dothideomycetes</taxon>
        <taxon>Pleosporomycetidae</taxon>
        <taxon>Gloniales</taxon>
        <taxon>Gloniaceae</taxon>
        <taxon>Glonium</taxon>
    </lineage>
</organism>
<keyword evidence="2" id="KW-1185">Reference proteome</keyword>
<reference evidence="1 2" key="1">
    <citation type="journal article" date="2016" name="Nat. Commun.">
        <title>Ectomycorrhizal ecology is imprinted in the genome of the dominant symbiotic fungus Cenococcum geophilum.</title>
        <authorList>
            <consortium name="DOE Joint Genome Institute"/>
            <person name="Peter M."/>
            <person name="Kohler A."/>
            <person name="Ohm R.A."/>
            <person name="Kuo A."/>
            <person name="Krutzmann J."/>
            <person name="Morin E."/>
            <person name="Arend M."/>
            <person name="Barry K.W."/>
            <person name="Binder M."/>
            <person name="Choi C."/>
            <person name="Clum A."/>
            <person name="Copeland A."/>
            <person name="Grisel N."/>
            <person name="Haridas S."/>
            <person name="Kipfer T."/>
            <person name="LaButti K."/>
            <person name="Lindquist E."/>
            <person name="Lipzen A."/>
            <person name="Maire R."/>
            <person name="Meier B."/>
            <person name="Mihaltcheva S."/>
            <person name="Molinier V."/>
            <person name="Murat C."/>
            <person name="Poggeler S."/>
            <person name="Quandt C.A."/>
            <person name="Sperisen C."/>
            <person name="Tritt A."/>
            <person name="Tisserant E."/>
            <person name="Crous P.W."/>
            <person name="Henrissat B."/>
            <person name="Nehls U."/>
            <person name="Egli S."/>
            <person name="Spatafora J.W."/>
            <person name="Grigoriev I.V."/>
            <person name="Martin F.M."/>
        </authorList>
    </citation>
    <scope>NUCLEOTIDE SEQUENCE [LARGE SCALE GENOMIC DNA]</scope>
    <source>
        <strain evidence="1 2">CBS 207.34</strain>
    </source>
</reference>
<name>A0A8E2F051_9PEZI</name>
<dbReference type="OrthoDB" id="3784817at2759"/>